<evidence type="ECO:0000313" key="3">
    <source>
        <dbReference type="Proteomes" id="UP000660262"/>
    </source>
</evidence>
<protein>
    <recommendedName>
        <fullName evidence="1">Pseudouridine synthase RsuA/RluA-like domain-containing protein</fullName>
    </recommendedName>
</protein>
<name>A0A830HYL6_9CHLO</name>
<dbReference type="PANTHER" id="PTHR21600">
    <property type="entry name" value="MITOCHONDRIAL RNA PSEUDOURIDINE SYNTHASE"/>
    <property type="match status" value="1"/>
</dbReference>
<sequence>MPAVSAAVSARVSVSSRVGSSRVGSSRVRVSKNSLGVNRSMLGFNRSSLVGVNHNNHKNNRSSIILGGGGGVIGCPTRQWWFGALGSERGGFQCGSSKASSSSSSSSSSEEVAHVLVRHLFADDLPTVSASKRAIRKRRIFVDETRLVESIDERIPTSANITYKKPPPKKPCEQKSPKDLALLYEDTHMAIITKPPDMAIHGRGRALVRTLASVVQDSPEDDAYHPERAAVPCHRLDARTGGAVVCAKTKSAARTIGRAFEERRVAKTYAAVVKTKQNSSMNSWRPGSSHVLDTDLHGKHAKTLVHVLERHDGEHDDAHILVALRPITGRKHQLRMHMSHAGAPIVGDVMYGGDNVTSTLYLWAAHVVVPHPCALDSHRLSAAAQNDAYFFDRAAHLVSASANSATLDGGLVSATSCLPPRFQRFLNARKLPSRPMSDAQRSYLVDLGIDPSNSRLKDLTMTEASRWISDIKGDERRV</sequence>
<dbReference type="SUPFAM" id="SSF55120">
    <property type="entry name" value="Pseudouridine synthase"/>
    <property type="match status" value="1"/>
</dbReference>
<dbReference type="InterPro" id="IPR020103">
    <property type="entry name" value="PsdUridine_synth_cat_dom_sf"/>
</dbReference>
<gene>
    <name evidence="2" type="ORF">PPROV_001128400</name>
</gene>
<evidence type="ECO:0000259" key="1">
    <source>
        <dbReference type="Pfam" id="PF00849"/>
    </source>
</evidence>
<accession>A0A830HYL6</accession>
<feature type="domain" description="Pseudouridine synthase RsuA/RluA-like" evidence="1">
    <location>
        <begin position="188"/>
        <end position="340"/>
    </location>
</feature>
<dbReference type="OrthoDB" id="424794at2759"/>
<dbReference type="Proteomes" id="UP000660262">
    <property type="component" value="Unassembled WGS sequence"/>
</dbReference>
<dbReference type="InterPro" id="IPR050188">
    <property type="entry name" value="RluA_PseudoU_synthase"/>
</dbReference>
<dbReference type="Gene3D" id="3.30.2350.10">
    <property type="entry name" value="Pseudouridine synthase"/>
    <property type="match status" value="1"/>
</dbReference>
<keyword evidence="3" id="KW-1185">Reference proteome</keyword>
<reference evidence="2" key="1">
    <citation type="submission" date="2020-10" db="EMBL/GenBank/DDBJ databases">
        <title>Unveiling of a novel bifunctional photoreceptor, Dualchrome1, isolated from a cosmopolitan green alga.</title>
        <authorList>
            <person name="Suzuki S."/>
            <person name="Kawachi M."/>
        </authorList>
    </citation>
    <scope>NUCLEOTIDE SEQUENCE</scope>
    <source>
        <strain evidence="2">NIES 2893</strain>
    </source>
</reference>
<evidence type="ECO:0000313" key="2">
    <source>
        <dbReference type="EMBL" id="GHP12556.1"/>
    </source>
</evidence>
<comment type="caution">
    <text evidence="2">The sequence shown here is derived from an EMBL/GenBank/DDBJ whole genome shotgun (WGS) entry which is preliminary data.</text>
</comment>
<dbReference type="AlphaFoldDB" id="A0A830HYL6"/>
<proteinExistence type="predicted"/>
<dbReference type="CDD" id="cd02869">
    <property type="entry name" value="PseudoU_synth_RluA_like"/>
    <property type="match status" value="1"/>
</dbReference>
<dbReference type="GO" id="GO:0009982">
    <property type="term" value="F:pseudouridine synthase activity"/>
    <property type="evidence" value="ECO:0007669"/>
    <property type="project" value="InterPro"/>
</dbReference>
<dbReference type="Pfam" id="PF00849">
    <property type="entry name" value="PseudoU_synth_2"/>
    <property type="match status" value="1"/>
</dbReference>
<dbReference type="GO" id="GO:0001522">
    <property type="term" value="P:pseudouridine synthesis"/>
    <property type="evidence" value="ECO:0007669"/>
    <property type="project" value="InterPro"/>
</dbReference>
<dbReference type="InterPro" id="IPR006145">
    <property type="entry name" value="PsdUridine_synth_RsuA/RluA"/>
</dbReference>
<dbReference type="GO" id="GO:0003723">
    <property type="term" value="F:RNA binding"/>
    <property type="evidence" value="ECO:0007669"/>
    <property type="project" value="InterPro"/>
</dbReference>
<dbReference type="EMBL" id="BNJQ01000043">
    <property type="protein sequence ID" value="GHP12556.1"/>
    <property type="molecule type" value="Genomic_DNA"/>
</dbReference>
<organism evidence="2 3">
    <name type="scientific">Pycnococcus provasolii</name>
    <dbReference type="NCBI Taxonomy" id="41880"/>
    <lineage>
        <taxon>Eukaryota</taxon>
        <taxon>Viridiplantae</taxon>
        <taxon>Chlorophyta</taxon>
        <taxon>Pseudoscourfieldiophyceae</taxon>
        <taxon>Pseudoscourfieldiales</taxon>
        <taxon>Pycnococcaceae</taxon>
        <taxon>Pycnococcus</taxon>
    </lineage>
</organism>